<dbReference type="Pfam" id="PF00184">
    <property type="entry name" value="Hormone_5"/>
    <property type="match status" value="1"/>
</dbReference>
<dbReference type="RefSeq" id="XP_013784878.1">
    <property type="nucleotide sequence ID" value="XM_013929424.2"/>
</dbReference>
<dbReference type="InterPro" id="IPR036387">
    <property type="entry name" value="Neurhyp_horm_dom_sf"/>
</dbReference>
<evidence type="ECO:0000256" key="1">
    <source>
        <dbReference type="ARBA" id="ARBA00007369"/>
    </source>
</evidence>
<gene>
    <name evidence="6" type="primary">LOC106468968</name>
</gene>
<sequence length="153" mass="16671">MHWTSFIMILGFCLAVTIKGCFITNCPPGGKRSIGTFATHYTRECGQCGPGGMGQCQGPDICCSDIFGCFIKTRESVICRYENLQVIPCNKKGKICETVPHGYCAAPGICCSAIQCAVDDECPTGVLDKGVAYKYDHLRFVLLPWNMNGKLPD</sequence>
<dbReference type="InterPro" id="IPR022423">
    <property type="entry name" value="Neurohypophysial_hormone_CS"/>
</dbReference>
<organism evidence="5 6">
    <name type="scientific">Limulus polyphemus</name>
    <name type="common">Atlantic horseshoe crab</name>
    <dbReference type="NCBI Taxonomy" id="6850"/>
    <lineage>
        <taxon>Eukaryota</taxon>
        <taxon>Metazoa</taxon>
        <taxon>Ecdysozoa</taxon>
        <taxon>Arthropoda</taxon>
        <taxon>Chelicerata</taxon>
        <taxon>Merostomata</taxon>
        <taxon>Xiphosura</taxon>
        <taxon>Limulidae</taxon>
        <taxon>Limulus</taxon>
    </lineage>
</organism>
<dbReference type="Proteomes" id="UP000694941">
    <property type="component" value="Unplaced"/>
</dbReference>
<evidence type="ECO:0000256" key="2">
    <source>
        <dbReference type="ARBA" id="ARBA00022729"/>
    </source>
</evidence>
<evidence type="ECO:0000256" key="3">
    <source>
        <dbReference type="ARBA" id="ARBA00023157"/>
    </source>
</evidence>
<dbReference type="PANTHER" id="PTHR11681:SF5">
    <property type="entry name" value="ISOTOCIN"/>
    <property type="match status" value="1"/>
</dbReference>
<dbReference type="Gene3D" id="2.60.9.10">
    <property type="entry name" value="Neurohypophysial hormone domain"/>
    <property type="match status" value="1"/>
</dbReference>
<dbReference type="PROSITE" id="PS00264">
    <property type="entry name" value="NEUROHYPOPHYS_HORM"/>
    <property type="match status" value="1"/>
</dbReference>
<feature type="chain" id="PRO_5045432297" evidence="4">
    <location>
        <begin position="16"/>
        <end position="153"/>
    </location>
</feature>
<keyword evidence="3" id="KW-1015">Disulfide bond</keyword>
<protein>
    <submittedName>
        <fullName evidence="6">Terepressin/terephysin-like</fullName>
    </submittedName>
</protein>
<evidence type="ECO:0000256" key="4">
    <source>
        <dbReference type="SAM" id="SignalP"/>
    </source>
</evidence>
<dbReference type="PRINTS" id="PR00831">
    <property type="entry name" value="NEUROPHYSIN"/>
</dbReference>
<accession>A0ABM1BMA4</accession>
<keyword evidence="5" id="KW-1185">Reference proteome</keyword>
<name>A0ABM1BMA4_LIMPO</name>
<evidence type="ECO:0000313" key="5">
    <source>
        <dbReference type="Proteomes" id="UP000694941"/>
    </source>
</evidence>
<comment type="similarity">
    <text evidence="1">Belongs to the vasopressin/oxytocin family.</text>
</comment>
<reference evidence="6" key="1">
    <citation type="submission" date="2025-08" db="UniProtKB">
        <authorList>
            <consortium name="RefSeq"/>
        </authorList>
    </citation>
    <scope>IDENTIFICATION</scope>
    <source>
        <tissue evidence="6">Muscle</tissue>
    </source>
</reference>
<dbReference type="InterPro" id="IPR000981">
    <property type="entry name" value="Neurhyp_horm"/>
</dbReference>
<dbReference type="SMART" id="SM00003">
    <property type="entry name" value="NH"/>
    <property type="match status" value="1"/>
</dbReference>
<keyword evidence="2 4" id="KW-0732">Signal</keyword>
<feature type="signal peptide" evidence="4">
    <location>
        <begin position="1"/>
        <end position="15"/>
    </location>
</feature>
<dbReference type="SUPFAM" id="SSF49606">
    <property type="entry name" value="Neurophysin II"/>
    <property type="match status" value="1"/>
</dbReference>
<evidence type="ECO:0000313" key="6">
    <source>
        <dbReference type="RefSeq" id="XP_013784878.1"/>
    </source>
</evidence>
<proteinExistence type="inferred from homology"/>
<dbReference type="PANTHER" id="PTHR11681">
    <property type="entry name" value="NEUROPHYSIN"/>
    <property type="match status" value="1"/>
</dbReference>
<dbReference type="GeneID" id="106468968"/>